<accession>A0A4Q1SGW9</accession>
<dbReference type="AlphaFoldDB" id="A0A4Q1SGW9"/>
<dbReference type="Proteomes" id="UP000290253">
    <property type="component" value="Unassembled WGS sequence"/>
</dbReference>
<dbReference type="Pfam" id="PF00534">
    <property type="entry name" value="Glycos_transf_1"/>
    <property type="match status" value="1"/>
</dbReference>
<feature type="domain" description="Glycosyl transferase family 1" evidence="2">
    <location>
        <begin position="217"/>
        <end position="385"/>
    </location>
</feature>
<evidence type="ECO:0000313" key="4">
    <source>
        <dbReference type="Proteomes" id="UP000290253"/>
    </source>
</evidence>
<proteinExistence type="predicted"/>
<comment type="caution">
    <text evidence="3">The sequence shown here is derived from an EMBL/GenBank/DDBJ whole genome shotgun (WGS) entry which is preliminary data.</text>
</comment>
<keyword evidence="1" id="KW-0812">Transmembrane</keyword>
<dbReference type="Gene3D" id="3.40.50.2000">
    <property type="entry name" value="Glycogen Phosphorylase B"/>
    <property type="match status" value="2"/>
</dbReference>
<dbReference type="GO" id="GO:0016757">
    <property type="term" value="F:glycosyltransferase activity"/>
    <property type="evidence" value="ECO:0007669"/>
    <property type="project" value="InterPro"/>
</dbReference>
<keyword evidence="3" id="KW-0808">Transferase</keyword>
<dbReference type="PANTHER" id="PTHR45947">
    <property type="entry name" value="SULFOQUINOVOSYL TRANSFERASE SQD2"/>
    <property type="match status" value="1"/>
</dbReference>
<protein>
    <submittedName>
        <fullName evidence="3">Colanic acid biosynthesis glycosyltransferase WcaL</fullName>
    </submittedName>
</protein>
<dbReference type="OrthoDB" id="73743at2"/>
<dbReference type="EMBL" id="SDMK01000001">
    <property type="protein sequence ID" value="RXS96764.1"/>
    <property type="molecule type" value="Genomic_DNA"/>
</dbReference>
<dbReference type="PANTHER" id="PTHR45947:SF15">
    <property type="entry name" value="TEICHURONIC ACID BIOSYNTHESIS GLYCOSYLTRANSFERASE TUAC-RELATED"/>
    <property type="match status" value="1"/>
</dbReference>
<evidence type="ECO:0000313" key="3">
    <source>
        <dbReference type="EMBL" id="RXS96764.1"/>
    </source>
</evidence>
<dbReference type="RefSeq" id="WP_129206545.1">
    <property type="nucleotide sequence ID" value="NZ_BMGU01000001.1"/>
</dbReference>
<evidence type="ECO:0000256" key="1">
    <source>
        <dbReference type="SAM" id="Phobius"/>
    </source>
</evidence>
<organism evidence="3 4">
    <name type="scientific">Silvibacterium dinghuense</name>
    <dbReference type="NCBI Taxonomy" id="1560006"/>
    <lineage>
        <taxon>Bacteria</taxon>
        <taxon>Pseudomonadati</taxon>
        <taxon>Acidobacteriota</taxon>
        <taxon>Terriglobia</taxon>
        <taxon>Terriglobales</taxon>
        <taxon>Acidobacteriaceae</taxon>
        <taxon>Silvibacterium</taxon>
    </lineage>
</organism>
<gene>
    <name evidence="3" type="ORF">ESZ00_02095</name>
</gene>
<sequence>MSTHPGKIRMAYLLSQYPAVSHTFFLKEILGLRQLGFEIETASINAPDRPLSQLPPLEAEEAARTYYVKQFRVQELFFVLFTVTLLHPAIAIRGIRGAMRLGGWDFYQKAYALLYLVEAFLLGSWMRKRGLHHLHVHFGGPVSTVAMLTAEAWGFDYSMTIHGPEEFYDVSSFYLPRKIERAKFVFCISDFCRSQLMKYSEPAHWDKMHVVRLGVDTEEFKPVTHEPNLPLQIICVGRLVPAKGQHILLRAFDVLRAKGHAVHLTLIGDGPDRRSLEHEAAERQLSAHVTFCGALNHNETRERISQTDIFAMASFAEGIPVALMEAMAMSIPCVSTGVAGIPELIQDRANGLLVSPSSVESLAEALESLVVDPDLRANLGAAGRARVIEHYNLTQNAKKLASTFENCLS</sequence>
<dbReference type="InterPro" id="IPR001296">
    <property type="entry name" value="Glyco_trans_1"/>
</dbReference>
<dbReference type="SUPFAM" id="SSF53756">
    <property type="entry name" value="UDP-Glycosyltransferase/glycogen phosphorylase"/>
    <property type="match status" value="1"/>
</dbReference>
<feature type="transmembrane region" description="Helical" evidence="1">
    <location>
        <begin position="76"/>
        <end position="95"/>
    </location>
</feature>
<keyword evidence="4" id="KW-1185">Reference proteome</keyword>
<reference evidence="3 4" key="1">
    <citation type="journal article" date="2016" name="Int. J. Syst. Evol. Microbiol.">
        <title>Acidipila dinghuensis sp. nov., an acidobacterium isolated from forest soil.</title>
        <authorList>
            <person name="Jiang Y.W."/>
            <person name="Wang J."/>
            <person name="Chen M.H."/>
            <person name="Lv Y.Y."/>
            <person name="Qiu L.H."/>
        </authorList>
    </citation>
    <scope>NUCLEOTIDE SEQUENCE [LARGE SCALE GENOMIC DNA]</scope>
    <source>
        <strain evidence="3 4">DHOF10</strain>
    </source>
</reference>
<evidence type="ECO:0000259" key="2">
    <source>
        <dbReference type="Pfam" id="PF00534"/>
    </source>
</evidence>
<dbReference type="InterPro" id="IPR050194">
    <property type="entry name" value="Glycosyltransferase_grp1"/>
</dbReference>
<keyword evidence="1" id="KW-1133">Transmembrane helix</keyword>
<dbReference type="CDD" id="cd03801">
    <property type="entry name" value="GT4_PimA-like"/>
    <property type="match status" value="1"/>
</dbReference>
<keyword evidence="1" id="KW-0472">Membrane</keyword>
<name>A0A4Q1SGW9_9BACT</name>